<dbReference type="OrthoDB" id="10038545at2759"/>
<dbReference type="VEuPathDB" id="VectorBase:BGLB036991"/>
<dbReference type="EnsemblMetazoa" id="BGLB036991-RA">
    <property type="protein sequence ID" value="BGLB036991-PA"/>
    <property type="gene ID" value="BGLB036991"/>
</dbReference>
<dbReference type="InterPro" id="IPR009003">
    <property type="entry name" value="Peptidase_S1_PA"/>
</dbReference>
<dbReference type="AlphaFoldDB" id="A0A2C9M0I7"/>
<reference evidence="1" key="1">
    <citation type="submission" date="2020-05" db="UniProtKB">
        <authorList>
            <consortium name="EnsemblMetazoa"/>
        </authorList>
    </citation>
    <scope>IDENTIFICATION</scope>
    <source>
        <strain evidence="1">BB02</strain>
    </source>
</reference>
<dbReference type="SUPFAM" id="SSF50494">
    <property type="entry name" value="Trypsin-like serine proteases"/>
    <property type="match status" value="1"/>
</dbReference>
<organism evidence="1 2">
    <name type="scientific">Biomphalaria glabrata</name>
    <name type="common">Bloodfluke planorb</name>
    <name type="synonym">Freshwater snail</name>
    <dbReference type="NCBI Taxonomy" id="6526"/>
    <lineage>
        <taxon>Eukaryota</taxon>
        <taxon>Metazoa</taxon>
        <taxon>Spiralia</taxon>
        <taxon>Lophotrochozoa</taxon>
        <taxon>Mollusca</taxon>
        <taxon>Gastropoda</taxon>
        <taxon>Heterobranchia</taxon>
        <taxon>Euthyneura</taxon>
        <taxon>Panpulmonata</taxon>
        <taxon>Hygrophila</taxon>
        <taxon>Lymnaeoidea</taxon>
        <taxon>Planorbidae</taxon>
        <taxon>Biomphalaria</taxon>
    </lineage>
</organism>
<dbReference type="VEuPathDB" id="VectorBase:BGLAX_049946"/>
<protein>
    <submittedName>
        <fullName evidence="1">Uncharacterized protein</fullName>
    </submittedName>
</protein>
<evidence type="ECO:0000313" key="2">
    <source>
        <dbReference type="Proteomes" id="UP000076420"/>
    </source>
</evidence>
<sequence length="332" mass="38160">MMNCQYEVEELENGEAALEAFMNCTKNPDHKNFIPMDKFTLNDLPLDYRDQDFFDLIKATADLTVRIGVPFVSENRPEYWPKENQKYPFSEKRNTTTRRTGTGKIYVYKYIDGCGFDGYGRNFKSPTGTKLETTNKYCPCQKCQDTGEKKNVWWEIFIFTATHLVYDEIEASKAVCRLFYDAEGSSEVTLLENLSLVYANVERDVCEMKYVTCDAELGDKLYQTVQLCYDLLKKNFEGNFTSKFVFIVSHPHGSSKHVSFGRLHYNERYEELNADYDLSKLTYDTPTCPGSSGAKVYCLGLNMSGEYVHRGSLDSNLNYSSTGFCSKNRKIV</sequence>
<dbReference type="KEGG" id="bgt:106060345"/>
<accession>A0A2C9M0I7</accession>
<gene>
    <name evidence="1" type="primary">106060345</name>
</gene>
<dbReference type="Proteomes" id="UP000076420">
    <property type="component" value="Unassembled WGS sequence"/>
</dbReference>
<name>A0A2C9M0I7_BIOGL</name>
<proteinExistence type="predicted"/>
<evidence type="ECO:0000313" key="1">
    <source>
        <dbReference type="EnsemblMetazoa" id="BGLB036991-PA"/>
    </source>
</evidence>